<protein>
    <recommendedName>
        <fullName evidence="11">DUF2029 domain-containing protein</fullName>
    </recommendedName>
</protein>
<dbReference type="PANTHER" id="PTHR33908:SF3">
    <property type="entry name" value="UNDECAPRENYL PHOSPHATE-ALPHA-4-AMINO-4-DEOXY-L-ARABINOSE ARABINOSYL TRANSFERASE"/>
    <property type="match status" value="1"/>
</dbReference>
<dbReference type="PANTHER" id="PTHR33908">
    <property type="entry name" value="MANNOSYLTRANSFERASE YKCB-RELATED"/>
    <property type="match status" value="1"/>
</dbReference>
<feature type="transmembrane region" description="Helical" evidence="8">
    <location>
        <begin position="40"/>
        <end position="59"/>
    </location>
</feature>
<dbReference type="GO" id="GO:0016763">
    <property type="term" value="F:pentosyltransferase activity"/>
    <property type="evidence" value="ECO:0007669"/>
    <property type="project" value="TreeGrafter"/>
</dbReference>
<evidence type="ECO:0000256" key="6">
    <source>
        <dbReference type="ARBA" id="ARBA00022989"/>
    </source>
</evidence>
<feature type="transmembrane region" description="Helical" evidence="8">
    <location>
        <begin position="243"/>
        <end position="265"/>
    </location>
</feature>
<evidence type="ECO:0000256" key="8">
    <source>
        <dbReference type="SAM" id="Phobius"/>
    </source>
</evidence>
<evidence type="ECO:0008006" key="11">
    <source>
        <dbReference type="Google" id="ProtNLM"/>
    </source>
</evidence>
<comment type="caution">
    <text evidence="9">The sequence shown here is derived from an EMBL/GenBank/DDBJ whole genome shotgun (WGS) entry which is preliminary data.</text>
</comment>
<evidence type="ECO:0000256" key="4">
    <source>
        <dbReference type="ARBA" id="ARBA00022679"/>
    </source>
</evidence>
<proteinExistence type="predicted"/>
<evidence type="ECO:0000313" key="10">
    <source>
        <dbReference type="Proteomes" id="UP000254168"/>
    </source>
</evidence>
<evidence type="ECO:0000256" key="7">
    <source>
        <dbReference type="ARBA" id="ARBA00023136"/>
    </source>
</evidence>
<gene>
    <name evidence="9" type="ORF">CPBF424_11040</name>
</gene>
<keyword evidence="7 8" id="KW-0472">Membrane</keyword>
<evidence type="ECO:0000256" key="3">
    <source>
        <dbReference type="ARBA" id="ARBA00022676"/>
    </source>
</evidence>
<dbReference type="GO" id="GO:0010041">
    <property type="term" value="P:response to iron(III) ion"/>
    <property type="evidence" value="ECO:0007669"/>
    <property type="project" value="TreeGrafter"/>
</dbReference>
<keyword evidence="3" id="KW-0328">Glycosyltransferase</keyword>
<keyword evidence="5 8" id="KW-0812">Transmembrane</keyword>
<dbReference type="GO" id="GO:0009103">
    <property type="term" value="P:lipopolysaccharide biosynthetic process"/>
    <property type="evidence" value="ECO:0007669"/>
    <property type="project" value="UniProtKB-ARBA"/>
</dbReference>
<evidence type="ECO:0000256" key="1">
    <source>
        <dbReference type="ARBA" id="ARBA00004651"/>
    </source>
</evidence>
<evidence type="ECO:0000313" key="9">
    <source>
        <dbReference type="EMBL" id="SUZ27321.1"/>
    </source>
</evidence>
<dbReference type="RefSeq" id="WP_181901139.1">
    <property type="nucleotide sequence ID" value="NZ_LR994544.1"/>
</dbReference>
<feature type="transmembrane region" description="Helical" evidence="8">
    <location>
        <begin position="354"/>
        <end position="373"/>
    </location>
</feature>
<keyword evidence="10" id="KW-1185">Reference proteome</keyword>
<keyword evidence="2" id="KW-1003">Cell membrane</keyword>
<evidence type="ECO:0000256" key="2">
    <source>
        <dbReference type="ARBA" id="ARBA00022475"/>
    </source>
</evidence>
<dbReference type="EMBL" id="UIHB01000001">
    <property type="protein sequence ID" value="SUZ27321.1"/>
    <property type="molecule type" value="Genomic_DNA"/>
</dbReference>
<dbReference type="GO" id="GO:0005886">
    <property type="term" value="C:plasma membrane"/>
    <property type="evidence" value="ECO:0007669"/>
    <property type="project" value="UniProtKB-SubCell"/>
</dbReference>
<evidence type="ECO:0000256" key="5">
    <source>
        <dbReference type="ARBA" id="ARBA00022692"/>
    </source>
</evidence>
<organism evidence="9 10">
    <name type="scientific">Xanthomonas euroxanthea</name>
    <dbReference type="NCBI Taxonomy" id="2259622"/>
    <lineage>
        <taxon>Bacteria</taxon>
        <taxon>Pseudomonadati</taxon>
        <taxon>Pseudomonadota</taxon>
        <taxon>Gammaproteobacteria</taxon>
        <taxon>Lysobacterales</taxon>
        <taxon>Lysobacteraceae</taxon>
        <taxon>Xanthomonas</taxon>
    </lineage>
</organism>
<keyword evidence="4" id="KW-0808">Transferase</keyword>
<feature type="transmembrane region" description="Helical" evidence="8">
    <location>
        <begin position="379"/>
        <end position="397"/>
    </location>
</feature>
<dbReference type="AlphaFoldDB" id="A0AA46C6G4"/>
<dbReference type="InterPro" id="IPR050297">
    <property type="entry name" value="LipidA_mod_glycosyltrf_83"/>
</dbReference>
<feature type="transmembrane region" description="Helical" evidence="8">
    <location>
        <begin position="323"/>
        <end position="342"/>
    </location>
</feature>
<feature type="transmembrane region" description="Helical" evidence="8">
    <location>
        <begin position="114"/>
        <end position="138"/>
    </location>
</feature>
<dbReference type="Proteomes" id="UP000254168">
    <property type="component" value="Unassembled WGS sequence"/>
</dbReference>
<name>A0AA46C6G4_9XANT</name>
<feature type="transmembrane region" description="Helical" evidence="8">
    <location>
        <begin position="409"/>
        <end position="426"/>
    </location>
</feature>
<accession>A0AA46C6G4</accession>
<sequence length="618" mass="67774">MSALLARVYAGAAASGPGRGISRLLHWADHRFAFRRPANVVAAVTVVALLGGLVALCLGQDANWDLRNYHVYNGYAWWHGRLTQDLAPAQLQSYFNPALDIVQYGLLTRWPGPLAGALMGVLHAMVFVPVAAIAWYVLDADSQRARLAPLLALAGLCSAAFLSEFANTMGDASTALPLLAALALVMRAQRRQQAGSALAARHWLLAGLLLGLAVACKLTNAPYAVALACAALCAGGRPRARALGVVSMALAALLVFALIAAPWYLRVWEQFGNPLFPQFNGVFRAPLAQPVSLGDTRWLPRGVGEWLAWPLVLTFNPWRVSEIALFQCIWALLYLAVLGIVGRALWRRSLPVPGWNAQATTLLVFVGVGYLLWQGMFSIHRYLAALELLAPLALWLCCQRLFAAARARTVAACLVLFSAVIALGGWNDWGHESWARHSIQVQPPPIDAPASSTVLLVGNQPQAWRIALLAPAARYVGVASNLAESDAYRARVRALVAERPQLYALWDATQDKQSPRVERMNRWARRLGWSTRPECPQLRWLMAHGLRAELDASRPGLCQLRVPEHKAMELVAADRRLLEQAQQQLLAYGVTLDPASCRRLSSRIGQGEYPYQFCRLDR</sequence>
<keyword evidence="6 8" id="KW-1133">Transmembrane helix</keyword>
<feature type="transmembrane region" description="Helical" evidence="8">
    <location>
        <begin position="145"/>
        <end position="162"/>
    </location>
</feature>
<reference evidence="9 10" key="1">
    <citation type="submission" date="2018-06" db="EMBL/GenBank/DDBJ databases">
        <authorList>
            <person name="Pothier F. J."/>
        </authorList>
    </citation>
    <scope>NUCLEOTIDE SEQUENCE [LARGE SCALE GENOMIC DNA]</scope>
    <source>
        <strain evidence="9 10">CPBF 424</strain>
    </source>
</reference>
<comment type="subcellular location">
    <subcellularLocation>
        <location evidence="1">Cell membrane</location>
        <topology evidence="1">Multi-pass membrane protein</topology>
    </subcellularLocation>
</comment>